<dbReference type="GO" id="GO:0006355">
    <property type="term" value="P:regulation of DNA-templated transcription"/>
    <property type="evidence" value="ECO:0007669"/>
    <property type="project" value="InterPro"/>
</dbReference>
<reference evidence="2" key="1">
    <citation type="journal article" date="2014" name="Int. J. Syst. Evol. Microbiol.">
        <title>Complete genome of a new Firmicutes species belonging to the dominant human colonic microbiota ('Ruminococcus bicirculans') reveals two chromosomes and a selective capacity to utilize plant glucans.</title>
        <authorList>
            <consortium name="NISC Comparative Sequencing Program"/>
            <person name="Wegmann U."/>
            <person name="Louis P."/>
            <person name="Goesmann A."/>
            <person name="Henrissat B."/>
            <person name="Duncan S.H."/>
            <person name="Flint H.J."/>
        </authorList>
    </citation>
    <scope>NUCLEOTIDE SEQUENCE</scope>
    <source>
        <strain evidence="2">NBRC 107715</strain>
    </source>
</reference>
<dbReference type="Proteomes" id="UP000321960">
    <property type="component" value="Unassembled WGS sequence"/>
</dbReference>
<evidence type="ECO:0000313" key="1">
    <source>
        <dbReference type="EMBL" id="GEP07987.1"/>
    </source>
</evidence>
<keyword evidence="4" id="KW-1185">Reference proteome</keyword>
<dbReference type="EMBL" id="BJZU01000223">
    <property type="protein sequence ID" value="GEP07987.1"/>
    <property type="molecule type" value="Genomic_DNA"/>
</dbReference>
<accession>A0A512JDJ8</accession>
<reference evidence="4" key="2">
    <citation type="journal article" date="2019" name="Int. J. Syst. Evol. Microbiol.">
        <title>The Global Catalogue of Microorganisms (GCM) 10K type strain sequencing project: providing services to taxonomists for standard genome sequencing and annotation.</title>
        <authorList>
            <consortium name="The Broad Institute Genomics Platform"/>
            <consortium name="The Broad Institute Genome Sequencing Center for Infectious Disease"/>
            <person name="Wu L."/>
            <person name="Ma J."/>
        </authorList>
    </citation>
    <scope>NUCLEOTIDE SEQUENCE [LARGE SCALE GENOMIC DNA]</scope>
    <source>
        <strain evidence="4">NBRC 107715</strain>
    </source>
</reference>
<protein>
    <recommendedName>
        <fullName evidence="5">Transcriptional regulator</fullName>
    </recommendedName>
</protein>
<evidence type="ECO:0000313" key="3">
    <source>
        <dbReference type="Proteomes" id="UP000321960"/>
    </source>
</evidence>
<dbReference type="InterPro" id="IPR008807">
    <property type="entry name" value="ROS_MUCR"/>
</dbReference>
<gene>
    <name evidence="2" type="ORF">GCM10007888_44970</name>
    <name evidence="1" type="ORF">MOX02_60250</name>
</gene>
<name>A0A512JDJ8_9HYPH</name>
<dbReference type="EMBL" id="BSPK01000092">
    <property type="protein sequence ID" value="GLS66115.1"/>
    <property type="molecule type" value="Genomic_DNA"/>
</dbReference>
<dbReference type="RefSeq" id="WP_147029362.1">
    <property type="nucleotide sequence ID" value="NZ_BJZU01000223.1"/>
</dbReference>
<organism evidence="1 3">
    <name type="scientific">Methylobacterium oxalidis</name>
    <dbReference type="NCBI Taxonomy" id="944322"/>
    <lineage>
        <taxon>Bacteria</taxon>
        <taxon>Pseudomonadati</taxon>
        <taxon>Pseudomonadota</taxon>
        <taxon>Alphaproteobacteria</taxon>
        <taxon>Hyphomicrobiales</taxon>
        <taxon>Methylobacteriaceae</taxon>
        <taxon>Methylobacterium</taxon>
    </lineage>
</organism>
<comment type="caution">
    <text evidence="1">The sequence shown here is derived from an EMBL/GenBank/DDBJ whole genome shotgun (WGS) entry which is preliminary data.</text>
</comment>
<dbReference type="Pfam" id="PF05443">
    <property type="entry name" value="ROS_MUCR"/>
    <property type="match status" value="1"/>
</dbReference>
<evidence type="ECO:0000313" key="2">
    <source>
        <dbReference type="EMBL" id="GLS66115.1"/>
    </source>
</evidence>
<evidence type="ECO:0008006" key="5">
    <source>
        <dbReference type="Google" id="ProtNLM"/>
    </source>
</evidence>
<dbReference type="OrthoDB" id="9809693at2"/>
<dbReference type="GO" id="GO:0003677">
    <property type="term" value="F:DNA binding"/>
    <property type="evidence" value="ECO:0007669"/>
    <property type="project" value="InterPro"/>
</dbReference>
<sequence length="69" mass="7619">MARSRRLEEARNNHIDLTVDIVSAYLSNNHASVADLPGLIACVHAAVSGLTQTQETSEPQLKLVRRRHS</sequence>
<dbReference type="GO" id="GO:0008270">
    <property type="term" value="F:zinc ion binding"/>
    <property type="evidence" value="ECO:0007669"/>
    <property type="project" value="InterPro"/>
</dbReference>
<dbReference type="AlphaFoldDB" id="A0A512JDJ8"/>
<dbReference type="Proteomes" id="UP001156856">
    <property type="component" value="Unassembled WGS sequence"/>
</dbReference>
<reference evidence="2" key="4">
    <citation type="submission" date="2023-01" db="EMBL/GenBank/DDBJ databases">
        <title>Draft genome sequence of Methylobacterium oxalidis strain NBRC 107715.</title>
        <authorList>
            <person name="Sun Q."/>
            <person name="Mori K."/>
        </authorList>
    </citation>
    <scope>NUCLEOTIDE SEQUENCE</scope>
    <source>
        <strain evidence="2">NBRC 107715</strain>
    </source>
</reference>
<proteinExistence type="predicted"/>
<reference evidence="1 3" key="3">
    <citation type="submission" date="2019-07" db="EMBL/GenBank/DDBJ databases">
        <title>Whole genome shotgun sequence of Methylobacterium oxalidis NBRC 107715.</title>
        <authorList>
            <person name="Hosoyama A."/>
            <person name="Uohara A."/>
            <person name="Ohji S."/>
            <person name="Ichikawa N."/>
        </authorList>
    </citation>
    <scope>NUCLEOTIDE SEQUENCE [LARGE SCALE GENOMIC DNA]</scope>
    <source>
        <strain evidence="1 3">NBRC 107715</strain>
    </source>
</reference>
<evidence type="ECO:0000313" key="4">
    <source>
        <dbReference type="Proteomes" id="UP001156856"/>
    </source>
</evidence>